<proteinExistence type="predicted"/>
<evidence type="ECO:0000313" key="1">
    <source>
        <dbReference type="EMBL" id="KAG8037607.1"/>
    </source>
</evidence>
<dbReference type="EMBL" id="JAAOIC020000047">
    <property type="protein sequence ID" value="KAG8037607.1"/>
    <property type="molecule type" value="Genomic_DNA"/>
</dbReference>
<name>A0A8J5URD5_9HYME</name>
<gene>
    <name evidence="1" type="ORF">G9C98_005818</name>
</gene>
<accession>A0A8J5URD5</accession>
<evidence type="ECO:0000313" key="2">
    <source>
        <dbReference type="Proteomes" id="UP000729913"/>
    </source>
</evidence>
<dbReference type="Proteomes" id="UP000729913">
    <property type="component" value="Unassembled WGS sequence"/>
</dbReference>
<comment type="caution">
    <text evidence="1">The sequence shown here is derived from an EMBL/GenBank/DDBJ whole genome shotgun (WGS) entry which is preliminary data.</text>
</comment>
<sequence>MSLFPPNSFLNQGYCFGQSKHVFKYLYDFKTRLGNLQELGNSHAISWGLNCFSHSHGSKSVKSVTGVGFFIQSIT</sequence>
<dbReference type="AlphaFoldDB" id="A0A8J5URD5"/>
<organism evidence="1 2">
    <name type="scientific">Cotesia typhae</name>
    <dbReference type="NCBI Taxonomy" id="2053667"/>
    <lineage>
        <taxon>Eukaryota</taxon>
        <taxon>Metazoa</taxon>
        <taxon>Ecdysozoa</taxon>
        <taxon>Arthropoda</taxon>
        <taxon>Hexapoda</taxon>
        <taxon>Insecta</taxon>
        <taxon>Pterygota</taxon>
        <taxon>Neoptera</taxon>
        <taxon>Endopterygota</taxon>
        <taxon>Hymenoptera</taxon>
        <taxon>Apocrita</taxon>
        <taxon>Ichneumonoidea</taxon>
        <taxon>Braconidae</taxon>
        <taxon>Microgastrinae</taxon>
        <taxon>Cotesia</taxon>
    </lineage>
</organism>
<reference evidence="1" key="1">
    <citation type="submission" date="2020-03" db="EMBL/GenBank/DDBJ databases">
        <authorList>
            <person name="Chebbi M.A."/>
            <person name="Drezen J.M."/>
        </authorList>
    </citation>
    <scope>NUCLEOTIDE SEQUENCE</scope>
    <source>
        <tissue evidence="1">Whole body</tissue>
    </source>
</reference>
<protein>
    <submittedName>
        <fullName evidence="1">Uncharacterized protein</fullName>
    </submittedName>
</protein>
<keyword evidence="2" id="KW-1185">Reference proteome</keyword>
<reference evidence="1" key="2">
    <citation type="submission" date="2021-04" db="EMBL/GenBank/DDBJ databases">
        <title>Genome-wide patterns of bracovirus chromosomal integration into multiple host tissues during parasitism.</title>
        <authorList>
            <person name="Chebbi M.A.C."/>
        </authorList>
    </citation>
    <scope>NUCLEOTIDE SEQUENCE</scope>
    <source>
        <tissue evidence="1">Whole body</tissue>
    </source>
</reference>